<feature type="compositionally biased region" description="Polar residues" evidence="1">
    <location>
        <begin position="89"/>
        <end position="102"/>
    </location>
</feature>
<feature type="compositionally biased region" description="Acidic residues" evidence="1">
    <location>
        <begin position="13"/>
        <end position="25"/>
    </location>
</feature>
<evidence type="ECO:0000313" key="2">
    <source>
        <dbReference type="EMBL" id="CAF1424725.1"/>
    </source>
</evidence>
<protein>
    <submittedName>
        <fullName evidence="3">Uncharacterized protein</fullName>
    </submittedName>
</protein>
<dbReference type="EMBL" id="CAJNOJ010000379">
    <property type="protein sequence ID" value="CAF1424725.1"/>
    <property type="molecule type" value="Genomic_DNA"/>
</dbReference>
<evidence type="ECO:0000313" key="3">
    <source>
        <dbReference type="EMBL" id="CAF1643790.1"/>
    </source>
</evidence>
<keyword evidence="4" id="KW-1185">Reference proteome</keyword>
<reference evidence="3" key="1">
    <citation type="submission" date="2021-02" db="EMBL/GenBank/DDBJ databases">
        <authorList>
            <person name="Nowell W R."/>
        </authorList>
    </citation>
    <scope>NUCLEOTIDE SEQUENCE</scope>
</reference>
<evidence type="ECO:0000256" key="1">
    <source>
        <dbReference type="SAM" id="MobiDB-lite"/>
    </source>
</evidence>
<feature type="region of interest" description="Disordered" evidence="1">
    <location>
        <begin position="1"/>
        <end position="36"/>
    </location>
</feature>
<proteinExistence type="predicted"/>
<name>A0A816EB67_ADIRI</name>
<organism evidence="3 4">
    <name type="scientific">Adineta ricciae</name>
    <name type="common">Rotifer</name>
    <dbReference type="NCBI Taxonomy" id="249248"/>
    <lineage>
        <taxon>Eukaryota</taxon>
        <taxon>Metazoa</taxon>
        <taxon>Spiralia</taxon>
        <taxon>Gnathifera</taxon>
        <taxon>Rotifera</taxon>
        <taxon>Eurotatoria</taxon>
        <taxon>Bdelloidea</taxon>
        <taxon>Adinetida</taxon>
        <taxon>Adinetidae</taxon>
        <taxon>Adineta</taxon>
    </lineage>
</organism>
<gene>
    <name evidence="2" type="ORF">EDS130_LOCUS37769</name>
    <name evidence="3" type="ORF">XAT740_LOCUS53779</name>
</gene>
<evidence type="ECO:0000313" key="4">
    <source>
        <dbReference type="Proteomes" id="UP000663828"/>
    </source>
</evidence>
<feature type="compositionally biased region" description="Low complexity" evidence="1">
    <location>
        <begin position="26"/>
        <end position="35"/>
    </location>
</feature>
<dbReference type="AlphaFoldDB" id="A0A816EB67"/>
<feature type="region of interest" description="Disordered" evidence="1">
    <location>
        <begin position="66"/>
        <end position="121"/>
    </location>
</feature>
<dbReference type="Proteomes" id="UP000663828">
    <property type="component" value="Unassembled WGS sequence"/>
</dbReference>
<sequence length="121" mass="13428">MKEHLGSLCPYDSDSDASDDTDSDSSVEISSTIDETQSKLVQLSADLNIGADNKDEDDTNYQWPDPSPLLELSSSENEELIDTERTISRVKSNTSPINQTNQKKNRNIDIGPRGKKHLVSF</sequence>
<dbReference type="Proteomes" id="UP000663852">
    <property type="component" value="Unassembled WGS sequence"/>
</dbReference>
<dbReference type="EMBL" id="CAJNOR010009354">
    <property type="protein sequence ID" value="CAF1643790.1"/>
    <property type="molecule type" value="Genomic_DNA"/>
</dbReference>
<comment type="caution">
    <text evidence="3">The sequence shown here is derived from an EMBL/GenBank/DDBJ whole genome shotgun (WGS) entry which is preliminary data.</text>
</comment>
<accession>A0A816EB67</accession>